<gene>
    <name evidence="2" type="ORF">HHI36_012458</name>
</gene>
<dbReference type="InterPro" id="IPR004119">
    <property type="entry name" value="EcKL"/>
</dbReference>
<dbReference type="InterPro" id="IPR015897">
    <property type="entry name" value="CHK_kinase-like"/>
</dbReference>
<evidence type="ECO:0000313" key="2">
    <source>
        <dbReference type="EMBL" id="KAL3277100.1"/>
    </source>
</evidence>
<keyword evidence="3" id="KW-1185">Reference proteome</keyword>
<organism evidence="2 3">
    <name type="scientific">Cryptolaemus montrouzieri</name>
    <dbReference type="NCBI Taxonomy" id="559131"/>
    <lineage>
        <taxon>Eukaryota</taxon>
        <taxon>Metazoa</taxon>
        <taxon>Ecdysozoa</taxon>
        <taxon>Arthropoda</taxon>
        <taxon>Hexapoda</taxon>
        <taxon>Insecta</taxon>
        <taxon>Pterygota</taxon>
        <taxon>Neoptera</taxon>
        <taxon>Endopterygota</taxon>
        <taxon>Coleoptera</taxon>
        <taxon>Polyphaga</taxon>
        <taxon>Cucujiformia</taxon>
        <taxon>Coccinelloidea</taxon>
        <taxon>Coccinellidae</taxon>
        <taxon>Scymninae</taxon>
        <taxon>Scymnini</taxon>
        <taxon>Cryptolaemus</taxon>
    </lineage>
</organism>
<protein>
    <recommendedName>
        <fullName evidence="1">CHK kinase-like domain-containing protein</fullName>
    </recommendedName>
</protein>
<dbReference type="PANTHER" id="PTHR11012:SF30">
    <property type="entry name" value="PROTEIN KINASE-LIKE DOMAIN-CONTAINING"/>
    <property type="match status" value="1"/>
</dbReference>
<dbReference type="InterPro" id="IPR011009">
    <property type="entry name" value="Kinase-like_dom_sf"/>
</dbReference>
<comment type="caution">
    <text evidence="2">The sequence shown here is derived from an EMBL/GenBank/DDBJ whole genome shotgun (WGS) entry which is preliminary data.</text>
</comment>
<feature type="domain" description="CHK kinase-like" evidence="1">
    <location>
        <begin position="126"/>
        <end position="320"/>
    </location>
</feature>
<dbReference type="AlphaFoldDB" id="A0ABD2NF40"/>
<accession>A0ABD2NF40</accession>
<sequence>MSSATASEEIQCYLQQLMKKEGIDAYETQFEGQPGKGENYLGNVTFLTVVPKNGGDAYNLVVKAAKESKELRSAMPVEIAYKRESYMYRVVFPEFRKFVDLMENGVTLNYIPKVFWICDEDLHETLIMDNLKHKGYQPWDRTKPMNLEHVLMVMKSLGRHHALSLALKDQKADEFSEITGVLTNIWIEFCKYLDPVVFHGALLKDVLEFLRDAGRNDLANKFQPIFDDVRIILANETPEEDRLVICHGDCWNNNLLFKYEGKDCSKPSDICFVDFQMSMLDTPVKDLSYFIYTACDKSTLDQIELILHTYHESLKTCLKQLGSKRDDLFTYHQLKEHWKKYSSFGLVSSPFIVKAELCKSDEAPDLVEITEQRKDISNIFDFKLKDEEEYKRRMIEVFTHYAEQFL</sequence>
<proteinExistence type="predicted"/>
<dbReference type="PANTHER" id="PTHR11012">
    <property type="entry name" value="PROTEIN KINASE-LIKE DOMAIN-CONTAINING"/>
    <property type="match status" value="1"/>
</dbReference>
<dbReference type="Gene3D" id="3.90.1200.10">
    <property type="match status" value="1"/>
</dbReference>
<evidence type="ECO:0000313" key="3">
    <source>
        <dbReference type="Proteomes" id="UP001516400"/>
    </source>
</evidence>
<dbReference type="SUPFAM" id="SSF56112">
    <property type="entry name" value="Protein kinase-like (PK-like)"/>
    <property type="match status" value="1"/>
</dbReference>
<dbReference type="EMBL" id="JABFTP020000103">
    <property type="protein sequence ID" value="KAL3277100.1"/>
    <property type="molecule type" value="Genomic_DNA"/>
</dbReference>
<evidence type="ECO:0000259" key="1">
    <source>
        <dbReference type="SMART" id="SM00587"/>
    </source>
</evidence>
<reference evidence="2 3" key="1">
    <citation type="journal article" date="2021" name="BMC Biol.">
        <title>Horizontally acquired antibacterial genes associated with adaptive radiation of ladybird beetles.</title>
        <authorList>
            <person name="Li H.S."/>
            <person name="Tang X.F."/>
            <person name="Huang Y.H."/>
            <person name="Xu Z.Y."/>
            <person name="Chen M.L."/>
            <person name="Du X.Y."/>
            <person name="Qiu B.Y."/>
            <person name="Chen P.T."/>
            <person name="Zhang W."/>
            <person name="Slipinski A."/>
            <person name="Escalona H.E."/>
            <person name="Waterhouse R.M."/>
            <person name="Zwick A."/>
            <person name="Pang H."/>
        </authorList>
    </citation>
    <scope>NUCLEOTIDE SEQUENCE [LARGE SCALE GENOMIC DNA]</scope>
    <source>
        <strain evidence="2">SYSU2018</strain>
    </source>
</reference>
<dbReference type="Pfam" id="PF02958">
    <property type="entry name" value="EcKL"/>
    <property type="match status" value="1"/>
</dbReference>
<name>A0ABD2NF40_9CUCU</name>
<dbReference type="Proteomes" id="UP001516400">
    <property type="component" value="Unassembled WGS sequence"/>
</dbReference>
<dbReference type="SMART" id="SM00587">
    <property type="entry name" value="CHK"/>
    <property type="match status" value="1"/>
</dbReference>